<dbReference type="InterPro" id="IPR018642">
    <property type="entry name" value="DUF2066"/>
</dbReference>
<dbReference type="Pfam" id="PF09839">
    <property type="entry name" value="DUF2066"/>
    <property type="match status" value="1"/>
</dbReference>
<evidence type="ECO:0000313" key="3">
    <source>
        <dbReference type="Proteomes" id="UP000638188"/>
    </source>
</evidence>
<proteinExistence type="predicted"/>
<feature type="region of interest" description="Disordered" evidence="1">
    <location>
        <begin position="346"/>
        <end position="396"/>
    </location>
</feature>
<dbReference type="Proteomes" id="UP000638188">
    <property type="component" value="Unassembled WGS sequence"/>
</dbReference>
<dbReference type="RefSeq" id="WP_188434279.1">
    <property type="nucleotide sequence ID" value="NZ_BMFF01000001.1"/>
</dbReference>
<comment type="caution">
    <text evidence="2">The sequence shown here is derived from an EMBL/GenBank/DDBJ whole genome shotgun (WGS) entry which is preliminary data.</text>
</comment>
<accession>A0ABQ1NX44</accession>
<sequence>MYQLRRNLVLLLLVLVLTPITLVHAAVLEGFYRVEIPPREEQDRSMALREAFEIMVARQAGSGAVDHEAVLAAMQDPRNLMRRIAGIEEGGVRVEFEPASLRDLFTEAGLPVLGPNRPTVMLWAVEESGLGIEMLGQGSNWAAVLDEAAQNRAVALSLPLADLQDRALVDVQSIQKGEGETLRQASERYDAKAVLALSIDEGAQGPVLAWHWWLNEQSESGRISADSKAAAADQLMLLVADRVFGQYAVAPSSAAEVSTWEVIVEGIDSLDKFAALQRTFQQLGSRQMPSVLSIRGDEVRFGLEFPGTEAQLERLLALDQRLRRMPTPELEVLPVPEPLLEPQADQVADEGADDQSGPVGGESRMPESSEGAALAEPEPELQETEPTPNRMFFRWR</sequence>
<protein>
    <recommendedName>
        <fullName evidence="4">DUF2066 domain-containing protein</fullName>
    </recommendedName>
</protein>
<feature type="compositionally biased region" description="Low complexity" evidence="1">
    <location>
        <begin position="366"/>
        <end position="376"/>
    </location>
</feature>
<organism evidence="2 3">
    <name type="scientific">Halopseudomonas salina</name>
    <dbReference type="NCBI Taxonomy" id="1323744"/>
    <lineage>
        <taxon>Bacteria</taxon>
        <taxon>Pseudomonadati</taxon>
        <taxon>Pseudomonadota</taxon>
        <taxon>Gammaproteobacteria</taxon>
        <taxon>Pseudomonadales</taxon>
        <taxon>Pseudomonadaceae</taxon>
        <taxon>Halopseudomonas</taxon>
    </lineage>
</organism>
<keyword evidence="3" id="KW-1185">Reference proteome</keyword>
<evidence type="ECO:0008006" key="4">
    <source>
        <dbReference type="Google" id="ProtNLM"/>
    </source>
</evidence>
<evidence type="ECO:0000256" key="1">
    <source>
        <dbReference type="SAM" id="MobiDB-lite"/>
    </source>
</evidence>
<dbReference type="EMBL" id="BMFF01000001">
    <property type="protein sequence ID" value="GGC86202.1"/>
    <property type="molecule type" value="Genomic_DNA"/>
</dbReference>
<name>A0ABQ1NX44_9GAMM</name>
<reference evidence="3" key="1">
    <citation type="journal article" date="2019" name="Int. J. Syst. Evol. Microbiol.">
        <title>The Global Catalogue of Microorganisms (GCM) 10K type strain sequencing project: providing services to taxonomists for standard genome sequencing and annotation.</title>
        <authorList>
            <consortium name="The Broad Institute Genomics Platform"/>
            <consortium name="The Broad Institute Genome Sequencing Center for Infectious Disease"/>
            <person name="Wu L."/>
            <person name="Ma J."/>
        </authorList>
    </citation>
    <scope>NUCLEOTIDE SEQUENCE [LARGE SCALE GENOMIC DNA]</scope>
    <source>
        <strain evidence="3">CGMCC 1.12482</strain>
    </source>
</reference>
<evidence type="ECO:0000313" key="2">
    <source>
        <dbReference type="EMBL" id="GGC86202.1"/>
    </source>
</evidence>
<gene>
    <name evidence="2" type="ORF">GCM10007418_02470</name>
</gene>